<keyword evidence="15" id="KW-0007">Acetylation</keyword>
<evidence type="ECO:0000256" key="7">
    <source>
        <dbReference type="ARBA" id="ARBA00022490"/>
    </source>
</evidence>
<dbReference type="Gene3D" id="1.10.287.110">
    <property type="entry name" value="DnaJ domain"/>
    <property type="match status" value="1"/>
</dbReference>
<reference evidence="28" key="1">
    <citation type="journal article" date="2023" name="Science">
        <title>Genome structures resolve the early diversification of teleost fishes.</title>
        <authorList>
            <person name="Parey E."/>
            <person name="Louis A."/>
            <person name="Montfort J."/>
            <person name="Bouchez O."/>
            <person name="Roques C."/>
            <person name="Iampietro C."/>
            <person name="Lluch J."/>
            <person name="Castinel A."/>
            <person name="Donnadieu C."/>
            <person name="Desvignes T."/>
            <person name="Floi Bucao C."/>
            <person name="Jouanno E."/>
            <person name="Wen M."/>
            <person name="Mejri S."/>
            <person name="Dirks R."/>
            <person name="Jansen H."/>
            <person name="Henkel C."/>
            <person name="Chen W.J."/>
            <person name="Zahm M."/>
            <person name="Cabau C."/>
            <person name="Klopp C."/>
            <person name="Thompson A.W."/>
            <person name="Robinson-Rechavi M."/>
            <person name="Braasch I."/>
            <person name="Lecointre G."/>
            <person name="Bobe J."/>
            <person name="Postlethwait J.H."/>
            <person name="Berthelot C."/>
            <person name="Roest Crollius H."/>
            <person name="Guiguen Y."/>
        </authorList>
    </citation>
    <scope>NUCLEOTIDE SEQUENCE</scope>
    <source>
        <strain evidence="28">NC1722</strain>
    </source>
</reference>
<dbReference type="InterPro" id="IPR001623">
    <property type="entry name" value="DnaJ_domain"/>
</dbReference>
<keyword evidence="29" id="KW-1185">Reference proteome</keyword>
<dbReference type="GO" id="GO:0051082">
    <property type="term" value="F:unfolded protein binding"/>
    <property type="evidence" value="ECO:0007669"/>
    <property type="project" value="InterPro"/>
</dbReference>
<evidence type="ECO:0000256" key="3">
    <source>
        <dbReference type="ARBA" id="ARBA00004173"/>
    </source>
</evidence>
<evidence type="ECO:0000256" key="9">
    <source>
        <dbReference type="ARBA" id="ARBA00022723"/>
    </source>
</evidence>
<evidence type="ECO:0000256" key="25">
    <source>
        <dbReference type="SAM" id="MobiDB-lite"/>
    </source>
</evidence>
<comment type="subcellular location">
    <subcellularLocation>
        <location evidence="4">Cytoplasm</location>
        <location evidence="4">Perinuclear region</location>
    </subcellularLocation>
    <subcellularLocation>
        <location evidence="5">Membrane</location>
        <topology evidence="5">Lipid-anchor</topology>
    </subcellularLocation>
    <subcellularLocation>
        <location evidence="2">Microsome</location>
    </subcellularLocation>
    <subcellularLocation>
        <location evidence="3">Mitochondrion</location>
    </subcellularLocation>
    <subcellularLocation>
        <location evidence="1">Nucleus</location>
    </subcellularLocation>
</comment>
<dbReference type="GO" id="GO:0005739">
    <property type="term" value="C:mitochondrion"/>
    <property type="evidence" value="ECO:0007669"/>
    <property type="project" value="UniProtKB-SubCell"/>
</dbReference>
<dbReference type="EMBL" id="JAINUG010000004">
    <property type="protein sequence ID" value="KAJ8417285.1"/>
    <property type="molecule type" value="Genomic_DNA"/>
</dbReference>
<dbReference type="PROSITE" id="PS00636">
    <property type="entry name" value="DNAJ_1"/>
    <property type="match status" value="1"/>
</dbReference>
<keyword evidence="13 24" id="KW-0862">Zinc</keyword>
<keyword evidence="6" id="KW-0488">Methylation</keyword>
<gene>
    <name evidence="28" type="ORF">AAFF_G00285120</name>
</gene>
<evidence type="ECO:0000259" key="26">
    <source>
        <dbReference type="PROSITE" id="PS50076"/>
    </source>
</evidence>
<dbReference type="PRINTS" id="PR00625">
    <property type="entry name" value="JDOMAIN"/>
</dbReference>
<dbReference type="GO" id="GO:0009408">
    <property type="term" value="P:response to heat"/>
    <property type="evidence" value="ECO:0007669"/>
    <property type="project" value="InterPro"/>
</dbReference>
<dbReference type="AlphaFoldDB" id="A0AAD7X1X4"/>
<evidence type="ECO:0000256" key="19">
    <source>
        <dbReference type="ARBA" id="ARBA00023242"/>
    </source>
</evidence>
<protein>
    <recommendedName>
        <fullName evidence="22">DnaJ homolog subfamily A member 1</fullName>
    </recommendedName>
</protein>
<evidence type="ECO:0000256" key="4">
    <source>
        <dbReference type="ARBA" id="ARBA00004556"/>
    </source>
</evidence>
<keyword evidence="20" id="KW-0449">Lipoprotein</keyword>
<dbReference type="Gene3D" id="2.10.230.10">
    <property type="entry name" value="Heat shock protein DnaJ, cysteine-rich domain"/>
    <property type="match status" value="1"/>
</dbReference>
<keyword evidence="12" id="KW-0256">Endoplasmic reticulum</keyword>
<dbReference type="GO" id="GO:0048471">
    <property type="term" value="C:perinuclear region of cytoplasm"/>
    <property type="evidence" value="ECO:0007669"/>
    <property type="project" value="UniProtKB-SubCell"/>
</dbReference>
<dbReference type="GO" id="GO:0008270">
    <property type="term" value="F:zinc ion binding"/>
    <property type="evidence" value="ECO:0007669"/>
    <property type="project" value="UniProtKB-KW"/>
</dbReference>
<keyword evidence="14" id="KW-0492">Microsome</keyword>
<dbReference type="GO" id="GO:0005634">
    <property type="term" value="C:nucleus"/>
    <property type="evidence" value="ECO:0007669"/>
    <property type="project" value="UniProtKB-SubCell"/>
</dbReference>
<dbReference type="InterPro" id="IPR002939">
    <property type="entry name" value="DnaJ_C"/>
</dbReference>
<dbReference type="InterPro" id="IPR008971">
    <property type="entry name" value="HSP40/DnaJ_pept-bd"/>
</dbReference>
<dbReference type="Pfam" id="PF00684">
    <property type="entry name" value="DnaJ_CXXCXGXG"/>
    <property type="match status" value="1"/>
</dbReference>
<dbReference type="InterPro" id="IPR012724">
    <property type="entry name" value="DnaJ"/>
</dbReference>
<evidence type="ECO:0000256" key="18">
    <source>
        <dbReference type="ARBA" id="ARBA00023186"/>
    </source>
</evidence>
<accession>A0AAD7X1X4</accession>
<dbReference type="GO" id="GO:0005524">
    <property type="term" value="F:ATP binding"/>
    <property type="evidence" value="ECO:0007669"/>
    <property type="project" value="InterPro"/>
</dbReference>
<keyword evidence="9 24" id="KW-0479">Metal-binding</keyword>
<evidence type="ECO:0000256" key="15">
    <source>
        <dbReference type="ARBA" id="ARBA00022990"/>
    </source>
</evidence>
<feature type="compositionally biased region" description="Polar residues" evidence="25">
    <location>
        <begin position="368"/>
        <end position="378"/>
    </location>
</feature>
<evidence type="ECO:0000256" key="11">
    <source>
        <dbReference type="ARBA" id="ARBA00022771"/>
    </source>
</evidence>
<dbReference type="InterPro" id="IPR001305">
    <property type="entry name" value="HSP_DnaJ_Cys-rich_dom"/>
</dbReference>
<evidence type="ECO:0000256" key="2">
    <source>
        <dbReference type="ARBA" id="ARBA00004144"/>
    </source>
</evidence>
<evidence type="ECO:0000256" key="8">
    <source>
        <dbReference type="ARBA" id="ARBA00022553"/>
    </source>
</evidence>
<keyword evidence="21" id="KW-0636">Prenylation</keyword>
<dbReference type="InterPro" id="IPR036869">
    <property type="entry name" value="J_dom_sf"/>
</dbReference>
<evidence type="ECO:0000256" key="17">
    <source>
        <dbReference type="ARBA" id="ARBA00023136"/>
    </source>
</evidence>
<dbReference type="SUPFAM" id="SSF49493">
    <property type="entry name" value="HSP40/DnaJ peptide-binding domain"/>
    <property type="match status" value="2"/>
</dbReference>
<evidence type="ECO:0000313" key="29">
    <source>
        <dbReference type="Proteomes" id="UP001221898"/>
    </source>
</evidence>
<evidence type="ECO:0000256" key="20">
    <source>
        <dbReference type="ARBA" id="ARBA00023288"/>
    </source>
</evidence>
<dbReference type="Gene3D" id="2.60.260.20">
    <property type="entry name" value="Urease metallochaperone UreE, N-terminal domain"/>
    <property type="match status" value="2"/>
</dbReference>
<evidence type="ECO:0000256" key="16">
    <source>
        <dbReference type="ARBA" id="ARBA00023128"/>
    </source>
</evidence>
<feature type="region of interest" description="Disordered" evidence="25">
    <location>
        <begin position="364"/>
        <end position="396"/>
    </location>
</feature>
<comment type="caution">
    <text evidence="28">The sequence shown here is derived from an EMBL/GenBank/DDBJ whole genome shotgun (WGS) entry which is preliminary data.</text>
</comment>
<dbReference type="Pfam" id="PF00226">
    <property type="entry name" value="DnaJ"/>
    <property type="match status" value="1"/>
</dbReference>
<dbReference type="InterPro" id="IPR018253">
    <property type="entry name" value="DnaJ_domain_CS"/>
</dbReference>
<evidence type="ECO:0000256" key="6">
    <source>
        <dbReference type="ARBA" id="ARBA00022481"/>
    </source>
</evidence>
<dbReference type="GO" id="GO:0030544">
    <property type="term" value="F:Hsp70 protein binding"/>
    <property type="evidence" value="ECO:0007669"/>
    <property type="project" value="InterPro"/>
</dbReference>
<keyword evidence="16" id="KW-0496">Mitochondrion</keyword>
<evidence type="ECO:0000256" key="1">
    <source>
        <dbReference type="ARBA" id="ARBA00004123"/>
    </source>
</evidence>
<dbReference type="PROSITE" id="PS50076">
    <property type="entry name" value="DNAJ_2"/>
    <property type="match status" value="1"/>
</dbReference>
<organism evidence="28 29">
    <name type="scientific">Aldrovandia affinis</name>
    <dbReference type="NCBI Taxonomy" id="143900"/>
    <lineage>
        <taxon>Eukaryota</taxon>
        <taxon>Metazoa</taxon>
        <taxon>Chordata</taxon>
        <taxon>Craniata</taxon>
        <taxon>Vertebrata</taxon>
        <taxon>Euteleostomi</taxon>
        <taxon>Actinopterygii</taxon>
        <taxon>Neopterygii</taxon>
        <taxon>Teleostei</taxon>
        <taxon>Notacanthiformes</taxon>
        <taxon>Halosauridae</taxon>
        <taxon>Aldrovandia</taxon>
    </lineage>
</organism>
<evidence type="ECO:0000256" key="24">
    <source>
        <dbReference type="PROSITE-ProRule" id="PRU00546"/>
    </source>
</evidence>
<evidence type="ECO:0000256" key="5">
    <source>
        <dbReference type="ARBA" id="ARBA00004635"/>
    </source>
</evidence>
<dbReference type="SMART" id="SM00271">
    <property type="entry name" value="DnaJ"/>
    <property type="match status" value="1"/>
</dbReference>
<keyword evidence="19" id="KW-0539">Nucleus</keyword>
<dbReference type="FunFam" id="2.10.230.10:FF:000005">
    <property type="entry name" value="DnaJ homolog subfamily A member 1"/>
    <property type="match status" value="1"/>
</dbReference>
<dbReference type="SUPFAM" id="SSF57938">
    <property type="entry name" value="DnaJ/Hsp40 cysteine-rich domain"/>
    <property type="match status" value="1"/>
</dbReference>
<evidence type="ECO:0000256" key="21">
    <source>
        <dbReference type="ARBA" id="ARBA00023289"/>
    </source>
</evidence>
<evidence type="ECO:0000259" key="27">
    <source>
        <dbReference type="PROSITE" id="PS51188"/>
    </source>
</evidence>
<dbReference type="PANTHER" id="PTHR43888">
    <property type="entry name" value="DNAJ-LIKE-2, ISOFORM A-RELATED"/>
    <property type="match status" value="1"/>
</dbReference>
<evidence type="ECO:0000313" key="28">
    <source>
        <dbReference type="EMBL" id="KAJ8417285.1"/>
    </source>
</evidence>
<dbReference type="CDD" id="cd10719">
    <property type="entry name" value="DnaJ_zf"/>
    <property type="match status" value="1"/>
</dbReference>
<keyword evidence="11 24" id="KW-0863">Zinc-finger</keyword>
<keyword evidence="7" id="KW-0963">Cytoplasm</keyword>
<dbReference type="HAMAP" id="MF_01152">
    <property type="entry name" value="DnaJ"/>
    <property type="match status" value="1"/>
</dbReference>
<feature type="zinc finger region" description="CR-type" evidence="24">
    <location>
        <begin position="122"/>
        <end position="206"/>
    </location>
</feature>
<dbReference type="FunFam" id="2.60.260.20:FF:000068">
    <property type="entry name" value="Chaperone protein dnaJ 3"/>
    <property type="match status" value="1"/>
</dbReference>
<proteinExistence type="inferred from homology"/>
<name>A0AAD7X1X4_9TELE</name>
<feature type="domain" description="CR-type" evidence="27">
    <location>
        <begin position="122"/>
        <end position="206"/>
    </location>
</feature>
<keyword evidence="18" id="KW-0143">Chaperone</keyword>
<dbReference type="PROSITE" id="PS51188">
    <property type="entry name" value="ZF_CR"/>
    <property type="match status" value="1"/>
</dbReference>
<dbReference type="GO" id="GO:0006457">
    <property type="term" value="P:protein folding"/>
    <property type="evidence" value="ECO:0007669"/>
    <property type="project" value="InterPro"/>
</dbReference>
<evidence type="ECO:0000256" key="13">
    <source>
        <dbReference type="ARBA" id="ARBA00022833"/>
    </source>
</evidence>
<dbReference type="FunFam" id="2.60.260.20:FF:000003">
    <property type="entry name" value="DnaJ subfamily A member 2"/>
    <property type="match status" value="1"/>
</dbReference>
<evidence type="ECO:0000256" key="22">
    <source>
        <dbReference type="ARBA" id="ARBA00040977"/>
    </source>
</evidence>
<keyword evidence="8" id="KW-0597">Phosphoprotein</keyword>
<sequence>MVRETGFYDILGVKPKASLDEIKKAYRKLALKYHPDKNSSEGEKFKLISQAYEVLSDPKKRDLYDNGGEQAIKEGGMGGGNFSSPMDIFNMFFGGGGRMQREKRGKNVVHQLGVTLEEMYNGTTRKLGLQKNVICEKCDGYGGKKGALEKCSNCKGRGVQIQVQQIGPGMIQQIQSMCPDCQGQGESFSSKDRCKNCNGHKVERKKKILEVHIDKGMKDGQKITFHGEGDQEPGLEPGDVFIVLDQKEHPVFQRQGDNLVMKMEIKLVEALCGFKKTIHTLDDRMLIITSLAGQVVKHNDIKCVQNEGMPLYRDASERGQLIIQFVVEFPEKGWLPEDMLPQLEALLPPRDELMITDDMEEVDLSDVDLNSQRRSYSTEAYEEDDSPRGGVQCQTQ</sequence>
<dbReference type="Pfam" id="PF01556">
    <property type="entry name" value="DnaJ_C"/>
    <property type="match status" value="1"/>
</dbReference>
<dbReference type="InterPro" id="IPR044713">
    <property type="entry name" value="DNJA1/2-like"/>
</dbReference>
<dbReference type="InterPro" id="IPR036410">
    <property type="entry name" value="HSP_DnaJ_Cys-rich_dom_sf"/>
</dbReference>
<keyword evidence="17" id="KW-0472">Membrane</keyword>
<keyword evidence="10" id="KW-0677">Repeat</keyword>
<dbReference type="SUPFAM" id="SSF46565">
    <property type="entry name" value="Chaperone J-domain"/>
    <property type="match status" value="1"/>
</dbReference>
<evidence type="ECO:0000256" key="23">
    <source>
        <dbReference type="ARBA" id="ARBA00046752"/>
    </source>
</evidence>
<dbReference type="CDD" id="cd10747">
    <property type="entry name" value="DnaJ_C"/>
    <property type="match status" value="1"/>
</dbReference>
<evidence type="ECO:0000256" key="10">
    <source>
        <dbReference type="ARBA" id="ARBA00022737"/>
    </source>
</evidence>
<dbReference type="Proteomes" id="UP001221898">
    <property type="component" value="Unassembled WGS sequence"/>
</dbReference>
<dbReference type="CDD" id="cd06257">
    <property type="entry name" value="DnaJ"/>
    <property type="match status" value="1"/>
</dbReference>
<evidence type="ECO:0000256" key="14">
    <source>
        <dbReference type="ARBA" id="ARBA00022848"/>
    </source>
</evidence>
<feature type="domain" description="J" evidence="26">
    <location>
        <begin position="6"/>
        <end position="68"/>
    </location>
</feature>
<comment type="subunit">
    <text evidence="23">Identified in a complex with HSPA1B and BAX. Interacts with RNF207.</text>
</comment>
<evidence type="ECO:0000256" key="12">
    <source>
        <dbReference type="ARBA" id="ARBA00022824"/>
    </source>
</evidence>
<dbReference type="GO" id="GO:0016020">
    <property type="term" value="C:membrane"/>
    <property type="evidence" value="ECO:0007669"/>
    <property type="project" value="UniProtKB-SubCell"/>
</dbReference>
<dbReference type="FunFam" id="1.10.287.110:FF:000014">
    <property type="entry name" value="dnaJ homolog subfamily A member 1"/>
    <property type="match status" value="1"/>
</dbReference>